<dbReference type="Proteomes" id="UP000198844">
    <property type="component" value="Unassembled WGS sequence"/>
</dbReference>
<proteinExistence type="predicted"/>
<dbReference type="EMBL" id="FPBH01000020">
    <property type="protein sequence ID" value="SFU23166.1"/>
    <property type="molecule type" value="Genomic_DNA"/>
</dbReference>
<accession>A0A1I7EGY2</accession>
<sequence>MHDPKKMFRIPREGHVEGCGCKGCRRKRNARMPDPSLATQRETQRLIDEAEVAKYIAPVEQWESQESPPLECIQFGRMVRYRRTDVARLIKALRVSGD</sequence>
<dbReference type="RefSeq" id="WP_167378464.1">
    <property type="nucleotide sequence ID" value="NZ_FPBH01000020.1"/>
</dbReference>
<gene>
    <name evidence="1" type="ORF">SAMN05192563_102044</name>
</gene>
<evidence type="ECO:0000313" key="2">
    <source>
        <dbReference type="Proteomes" id="UP000198844"/>
    </source>
</evidence>
<dbReference type="AlphaFoldDB" id="A0A1I7EGY2"/>
<reference evidence="1 2" key="1">
    <citation type="submission" date="2016-10" db="EMBL/GenBank/DDBJ databases">
        <authorList>
            <person name="de Groot N.N."/>
        </authorList>
    </citation>
    <scope>NUCLEOTIDE SEQUENCE [LARGE SCALE GENOMIC DNA]</scope>
    <source>
        <strain evidence="1 2">LMG 27731</strain>
    </source>
</reference>
<name>A0A1I7EGY2_9BURK</name>
<organism evidence="1 2">
    <name type="scientific">Paraburkholderia aspalathi</name>
    <dbReference type="NCBI Taxonomy" id="1324617"/>
    <lineage>
        <taxon>Bacteria</taxon>
        <taxon>Pseudomonadati</taxon>
        <taxon>Pseudomonadota</taxon>
        <taxon>Betaproteobacteria</taxon>
        <taxon>Burkholderiales</taxon>
        <taxon>Burkholderiaceae</taxon>
        <taxon>Paraburkholderia</taxon>
    </lineage>
</organism>
<evidence type="ECO:0000313" key="1">
    <source>
        <dbReference type="EMBL" id="SFU23166.1"/>
    </source>
</evidence>
<protein>
    <submittedName>
        <fullName evidence="1">Uncharacterized protein</fullName>
    </submittedName>
</protein>